<dbReference type="CDD" id="cd16913">
    <property type="entry name" value="YkuD_like"/>
    <property type="match status" value="1"/>
</dbReference>
<feature type="domain" description="L,D-TPase catalytic" evidence="8">
    <location>
        <begin position="259"/>
        <end position="392"/>
    </location>
</feature>
<dbReference type="InterPro" id="IPR005490">
    <property type="entry name" value="LD_TPept_cat_dom"/>
</dbReference>
<dbReference type="Gene3D" id="2.60.40.3780">
    <property type="match status" value="1"/>
</dbReference>
<dbReference type="RefSeq" id="WP_119192558.1">
    <property type="nucleotide sequence ID" value="NZ_JAPWIO010000009.1"/>
</dbReference>
<dbReference type="PROSITE" id="PS51257">
    <property type="entry name" value="PROKAR_LIPOPROTEIN"/>
    <property type="match status" value="1"/>
</dbReference>
<dbReference type="CDD" id="cd13432">
    <property type="entry name" value="LDT_IgD_like_2"/>
    <property type="match status" value="1"/>
</dbReference>
<keyword evidence="3 7" id="KW-0133">Cell shape</keyword>
<dbReference type="GO" id="GO:0016746">
    <property type="term" value="F:acyltransferase activity"/>
    <property type="evidence" value="ECO:0007669"/>
    <property type="project" value="UniProtKB-KW"/>
</dbReference>
<evidence type="ECO:0000256" key="3">
    <source>
        <dbReference type="ARBA" id="ARBA00022960"/>
    </source>
</evidence>
<dbReference type="Gene3D" id="2.60.40.3710">
    <property type="match status" value="1"/>
</dbReference>
<name>A0A365PA88_9ACTN</name>
<keyword evidence="2" id="KW-0808">Transferase</keyword>
<comment type="pathway">
    <text evidence="1 7">Cell wall biogenesis; peptidoglycan biosynthesis.</text>
</comment>
<accession>A0A365PA88</accession>
<dbReference type="UniPathway" id="UPA00219"/>
<dbReference type="Pfam" id="PF17964">
    <property type="entry name" value="Big_10"/>
    <property type="match status" value="1"/>
</dbReference>
<dbReference type="AlphaFoldDB" id="A0A365PA88"/>
<evidence type="ECO:0000313" key="9">
    <source>
        <dbReference type="EMBL" id="RBA36393.1"/>
    </source>
</evidence>
<dbReference type="Proteomes" id="UP000252187">
    <property type="component" value="Unassembled WGS sequence"/>
</dbReference>
<dbReference type="GO" id="GO:0005576">
    <property type="term" value="C:extracellular region"/>
    <property type="evidence" value="ECO:0007669"/>
    <property type="project" value="TreeGrafter"/>
</dbReference>
<evidence type="ECO:0000256" key="2">
    <source>
        <dbReference type="ARBA" id="ARBA00022679"/>
    </source>
</evidence>
<dbReference type="PROSITE" id="PS52029">
    <property type="entry name" value="LD_TPASE"/>
    <property type="match status" value="1"/>
</dbReference>
<feature type="active site" description="Nucleophile" evidence="7">
    <location>
        <position position="368"/>
    </location>
</feature>
<reference evidence="9 10" key="1">
    <citation type="submission" date="2018-06" db="EMBL/GenBank/DDBJ databases">
        <title>Whole genome sequencing of four bacterial strains from South Shetland trench revealing bio-synthetic gene clusters.</title>
        <authorList>
            <person name="Abdel-Mageed W.M."/>
            <person name="Lehri B."/>
            <person name="Jarmusch S.A."/>
            <person name="Miranda K."/>
            <person name="Goodfellow M."/>
            <person name="Jaspars M."/>
            <person name="Karlyshev A.V."/>
        </authorList>
    </citation>
    <scope>NUCLEOTIDE SEQUENCE [LARGE SCALE GENOMIC DNA]</scope>
    <source>
        <strain evidence="9 10">SST1</strain>
    </source>
</reference>
<dbReference type="InterPro" id="IPR050979">
    <property type="entry name" value="LD-transpeptidase"/>
</dbReference>
<keyword evidence="5" id="KW-0012">Acyltransferase</keyword>
<proteinExistence type="predicted"/>
<evidence type="ECO:0000256" key="6">
    <source>
        <dbReference type="ARBA" id="ARBA00023316"/>
    </source>
</evidence>
<dbReference type="GO" id="GO:0018104">
    <property type="term" value="P:peptidoglycan-protein cross-linking"/>
    <property type="evidence" value="ECO:0007669"/>
    <property type="project" value="TreeGrafter"/>
</dbReference>
<sequence length="420" mass="44647">MSLSRSRTHSARAVPGPLGLLSALLALLLVTAGCTIPMPVGSAGETTPTTPTSEAPAPATLEVTPADGATEVAVVDGVRATVENGTITDAVLTNDAGKEIEGELSRDGSQWKPAVTLGYGRTYTLEITYEGAAGGSRRDTRTFTMADPLAVVTPSLVTTGGAALESDREYGVGIIVAARFDQPIADRDEAEKHMTVTTTPEVEGNWFWLNDSTAHWRPRDYYEPGTRVQVALDVEGRSLGGGQWGGASAEADFTIGERRVAIADDATKTVTVYHDQKPVRVMPTSMGKGGWATYGDVTMHFWTQPGNYTVLDKASSVVMDSSTYGLPLSAGYKVTVDHGVRLTNDGIYLHALESSMWAQGNTNTSHGCLNLSPTDAKWYFDQAVTGDVVEVKGTGGPELGVWQNGDWSVPWEVWQSGSAD</sequence>
<gene>
    <name evidence="9" type="ORF">DQ226_09000</name>
</gene>
<evidence type="ECO:0000313" key="10">
    <source>
        <dbReference type="Proteomes" id="UP000252187"/>
    </source>
</evidence>
<keyword evidence="4 7" id="KW-0573">Peptidoglycan synthesis</keyword>
<protein>
    <recommendedName>
        <fullName evidence="8">L,D-TPase catalytic domain-containing protein</fullName>
    </recommendedName>
</protein>
<dbReference type="InterPro" id="IPR041280">
    <property type="entry name" value="Big_10"/>
</dbReference>
<evidence type="ECO:0000256" key="4">
    <source>
        <dbReference type="ARBA" id="ARBA00022984"/>
    </source>
</evidence>
<dbReference type="SUPFAM" id="SSF141523">
    <property type="entry name" value="L,D-transpeptidase catalytic domain-like"/>
    <property type="match status" value="1"/>
</dbReference>
<dbReference type="GO" id="GO:0071972">
    <property type="term" value="F:peptidoglycan L,D-transpeptidase activity"/>
    <property type="evidence" value="ECO:0007669"/>
    <property type="project" value="TreeGrafter"/>
</dbReference>
<evidence type="ECO:0000256" key="5">
    <source>
        <dbReference type="ARBA" id="ARBA00023315"/>
    </source>
</evidence>
<evidence type="ECO:0000256" key="7">
    <source>
        <dbReference type="PROSITE-ProRule" id="PRU01373"/>
    </source>
</evidence>
<keyword evidence="6 7" id="KW-0961">Cell wall biogenesis/degradation</keyword>
<organism evidence="9 10">
    <name type="scientific">Dietzia maris</name>
    <dbReference type="NCBI Taxonomy" id="37915"/>
    <lineage>
        <taxon>Bacteria</taxon>
        <taxon>Bacillati</taxon>
        <taxon>Actinomycetota</taxon>
        <taxon>Actinomycetes</taxon>
        <taxon>Mycobacteriales</taxon>
        <taxon>Dietziaceae</taxon>
        <taxon>Dietzia</taxon>
    </lineage>
</organism>
<comment type="caution">
    <text evidence="9">The sequence shown here is derived from an EMBL/GenBank/DDBJ whole genome shotgun (WGS) entry which is preliminary data.</text>
</comment>
<evidence type="ECO:0000256" key="1">
    <source>
        <dbReference type="ARBA" id="ARBA00004752"/>
    </source>
</evidence>
<dbReference type="PANTHER" id="PTHR30582">
    <property type="entry name" value="L,D-TRANSPEPTIDASE"/>
    <property type="match status" value="1"/>
</dbReference>
<evidence type="ECO:0000259" key="8">
    <source>
        <dbReference type="PROSITE" id="PS52029"/>
    </source>
</evidence>
<dbReference type="GO" id="GO:0008360">
    <property type="term" value="P:regulation of cell shape"/>
    <property type="evidence" value="ECO:0007669"/>
    <property type="project" value="UniProtKB-UniRule"/>
</dbReference>
<dbReference type="Pfam" id="PF03734">
    <property type="entry name" value="YkuD"/>
    <property type="match status" value="1"/>
</dbReference>
<dbReference type="Gene3D" id="2.40.440.10">
    <property type="entry name" value="L,D-transpeptidase catalytic domain-like"/>
    <property type="match status" value="1"/>
</dbReference>
<dbReference type="InterPro" id="IPR038063">
    <property type="entry name" value="Transpep_catalytic_dom"/>
</dbReference>
<dbReference type="PANTHER" id="PTHR30582:SF2">
    <property type="entry name" value="L,D-TRANSPEPTIDASE YCIB-RELATED"/>
    <property type="match status" value="1"/>
</dbReference>
<dbReference type="GO" id="GO:0071555">
    <property type="term" value="P:cell wall organization"/>
    <property type="evidence" value="ECO:0007669"/>
    <property type="project" value="UniProtKB-UniRule"/>
</dbReference>
<dbReference type="EMBL" id="QNTT01000019">
    <property type="protein sequence ID" value="RBA36393.1"/>
    <property type="molecule type" value="Genomic_DNA"/>
</dbReference>
<feature type="active site" description="Proton donor/acceptor" evidence="7">
    <location>
        <position position="350"/>
    </location>
</feature>